<evidence type="ECO:0000259" key="1">
    <source>
        <dbReference type="Pfam" id="PF12146"/>
    </source>
</evidence>
<feature type="domain" description="Serine aminopeptidase S33" evidence="1">
    <location>
        <begin position="48"/>
        <end position="280"/>
    </location>
</feature>
<organism evidence="2 3">
    <name type="scientific">Brachymonas denitrificans DSM 15123</name>
    <dbReference type="NCBI Taxonomy" id="1121117"/>
    <lineage>
        <taxon>Bacteria</taxon>
        <taxon>Pseudomonadati</taxon>
        <taxon>Pseudomonadota</taxon>
        <taxon>Betaproteobacteria</taxon>
        <taxon>Burkholderiales</taxon>
        <taxon>Comamonadaceae</taxon>
        <taxon>Brachymonas</taxon>
    </lineage>
</organism>
<dbReference type="InterPro" id="IPR022742">
    <property type="entry name" value="Hydrolase_4"/>
</dbReference>
<evidence type="ECO:0000313" key="3">
    <source>
        <dbReference type="Proteomes" id="UP000199531"/>
    </source>
</evidence>
<dbReference type="Proteomes" id="UP000199531">
    <property type="component" value="Unassembled WGS sequence"/>
</dbReference>
<dbReference type="InterPro" id="IPR051044">
    <property type="entry name" value="MAG_DAG_Lipase"/>
</dbReference>
<accession>A0A1H8CUV7</accession>
<evidence type="ECO:0000313" key="2">
    <source>
        <dbReference type="EMBL" id="SEM98903.1"/>
    </source>
</evidence>
<dbReference type="SUPFAM" id="SSF53474">
    <property type="entry name" value="alpha/beta-Hydrolases"/>
    <property type="match status" value="1"/>
</dbReference>
<dbReference type="OrthoDB" id="9806902at2"/>
<dbReference type="AlphaFoldDB" id="A0A1H8CUV7"/>
<dbReference type="STRING" id="1121117.SAMN02745977_00066"/>
<dbReference type="PANTHER" id="PTHR11614">
    <property type="entry name" value="PHOSPHOLIPASE-RELATED"/>
    <property type="match status" value="1"/>
</dbReference>
<dbReference type="Pfam" id="PF12146">
    <property type="entry name" value="Hydrolase_4"/>
    <property type="match status" value="1"/>
</dbReference>
<dbReference type="GO" id="GO:0016787">
    <property type="term" value="F:hydrolase activity"/>
    <property type="evidence" value="ECO:0007669"/>
    <property type="project" value="UniProtKB-KW"/>
</dbReference>
<gene>
    <name evidence="2" type="ORF">SAMN02745977_00066</name>
</gene>
<proteinExistence type="predicted"/>
<keyword evidence="2" id="KW-0378">Hydrolase</keyword>
<reference evidence="2 3" key="1">
    <citation type="submission" date="2016-10" db="EMBL/GenBank/DDBJ databases">
        <authorList>
            <person name="de Groot N.N."/>
        </authorList>
    </citation>
    <scope>NUCLEOTIDE SEQUENCE [LARGE SCALE GENOMIC DNA]</scope>
    <source>
        <strain evidence="2 3">DSM 15123</strain>
    </source>
</reference>
<name>A0A1H8CUV7_9BURK</name>
<keyword evidence="3" id="KW-1185">Reference proteome</keyword>
<dbReference type="InterPro" id="IPR029058">
    <property type="entry name" value="AB_hydrolase_fold"/>
</dbReference>
<dbReference type="EMBL" id="FOCW01000001">
    <property type="protein sequence ID" value="SEM98903.1"/>
    <property type="molecule type" value="Genomic_DNA"/>
</dbReference>
<protein>
    <submittedName>
        <fullName evidence="2">Lysophospholipase, alpha-beta hydrolase superfamily</fullName>
    </submittedName>
</protein>
<sequence length="299" mass="32565">MQPIVHGRRRLSCRKQSHCHFLSTVPDTSSPSRLHLRDWPLPSGRALRGMAVLVHGLGEHSGRQATLARQLVEAGFAVRSYDHHGHGASPGKRGDLLQPGQLLQDLGGIIDGARQQWGARTPLLLCGHSLGGLVAARWACQQTAGTVQGLLLSSPALATHIPRRYHPLLHWLGRVAPHLNLPNGLPPEQLSHDPQVVRDYLADPLVHDRISASLTAFLLREGPATLQQASRWQTPTLLLYADPDAFVDAAGSRALASLAPPGVVQAHSWSDCGHELFHELPAVRNAAFACLHAWLDRHF</sequence>
<dbReference type="Gene3D" id="3.40.50.1820">
    <property type="entry name" value="alpha/beta hydrolase"/>
    <property type="match status" value="1"/>
</dbReference>